<proteinExistence type="predicted"/>
<dbReference type="AlphaFoldDB" id="A0A1M5QFK6"/>
<dbReference type="SUPFAM" id="SSF46894">
    <property type="entry name" value="C-terminal effector domain of the bipartite response regulators"/>
    <property type="match status" value="1"/>
</dbReference>
<feature type="domain" description="HTH luxR-type" evidence="2">
    <location>
        <begin position="354"/>
        <end position="411"/>
    </location>
</feature>
<evidence type="ECO:0000313" key="4">
    <source>
        <dbReference type="Proteomes" id="UP000199758"/>
    </source>
</evidence>
<organism evidence="3 4">
    <name type="scientific">Hydrocarboniphaga daqingensis</name>
    <dbReference type="NCBI Taxonomy" id="490188"/>
    <lineage>
        <taxon>Bacteria</taxon>
        <taxon>Pseudomonadati</taxon>
        <taxon>Pseudomonadota</taxon>
        <taxon>Gammaproteobacteria</taxon>
        <taxon>Nevskiales</taxon>
        <taxon>Nevskiaceae</taxon>
        <taxon>Hydrocarboniphaga</taxon>
    </lineage>
</organism>
<dbReference type="GO" id="GO:0003677">
    <property type="term" value="F:DNA binding"/>
    <property type="evidence" value="ECO:0007669"/>
    <property type="project" value="UniProtKB-KW"/>
</dbReference>
<dbReference type="InterPro" id="IPR036388">
    <property type="entry name" value="WH-like_DNA-bd_sf"/>
</dbReference>
<dbReference type="Gene3D" id="1.10.10.10">
    <property type="entry name" value="Winged helix-like DNA-binding domain superfamily/Winged helix DNA-binding domain"/>
    <property type="match status" value="1"/>
</dbReference>
<feature type="compositionally biased region" description="Polar residues" evidence="1">
    <location>
        <begin position="10"/>
        <end position="31"/>
    </location>
</feature>
<dbReference type="InterPro" id="IPR000792">
    <property type="entry name" value="Tscrpt_reg_LuxR_C"/>
</dbReference>
<evidence type="ECO:0000313" key="3">
    <source>
        <dbReference type="EMBL" id="SHH12636.1"/>
    </source>
</evidence>
<evidence type="ECO:0000259" key="2">
    <source>
        <dbReference type="SMART" id="SM00421"/>
    </source>
</evidence>
<dbReference type="SMART" id="SM00421">
    <property type="entry name" value="HTH_LUXR"/>
    <property type="match status" value="1"/>
</dbReference>
<evidence type="ECO:0000256" key="1">
    <source>
        <dbReference type="SAM" id="MobiDB-lite"/>
    </source>
</evidence>
<gene>
    <name evidence="3" type="ORF">SAMN04488068_2572</name>
</gene>
<dbReference type="Proteomes" id="UP000199758">
    <property type="component" value="Unassembled WGS sequence"/>
</dbReference>
<accession>A0A1M5QFK6</accession>
<name>A0A1M5QFK6_9GAMM</name>
<sequence>MPTPAVSMNDARSASRGTGNSRSATSPSHVTAMTMPMAPYLTDGEDQRIDMLDRLIGSIYDGPIESTPWQTAMQLLREQLNAAHVTLMLRPPSTDSAGVMLNTGSTTTQTVQSYETHFFAMDPFVRLPEGEVVAAEELIGKQWLQSTVYLDFLKPLNIRHLLGADINTRDGIECRLRVTRLHGSEPFSAEDKALCRLLLPHLKRSIQLHARLDFLECERAMFAGAVNRMQLGTISIDQNGNIIESNQEARRILGEKDGIWLAGNNLCVDSALESRQLQQMIRHCVTNACAADGPGVVEAMSVSRPSGRAKLGILVRAIPLGPYSESKQRPAAAVFLRDPEASAAQPSQELVRRLFGLTRMEASLALLLTEGYTLDEAAEKMNVRRNTARTHLRSIFCKTGVTRQTMLVRLLLNSVLSLG</sequence>
<dbReference type="GO" id="GO:0006355">
    <property type="term" value="P:regulation of DNA-templated transcription"/>
    <property type="evidence" value="ECO:0007669"/>
    <property type="project" value="InterPro"/>
</dbReference>
<protein>
    <submittedName>
        <fullName evidence="3">DNA-binding transcriptional regulator, CsgD family</fullName>
    </submittedName>
</protein>
<dbReference type="EMBL" id="FQWZ01000006">
    <property type="protein sequence ID" value="SHH12636.1"/>
    <property type="molecule type" value="Genomic_DNA"/>
</dbReference>
<dbReference type="STRING" id="490188.SAMN04488068_2572"/>
<dbReference type="InterPro" id="IPR016032">
    <property type="entry name" value="Sig_transdc_resp-reg_C-effctor"/>
</dbReference>
<keyword evidence="3" id="KW-0238">DNA-binding</keyword>
<keyword evidence="4" id="KW-1185">Reference proteome</keyword>
<feature type="region of interest" description="Disordered" evidence="1">
    <location>
        <begin position="1"/>
        <end position="32"/>
    </location>
</feature>
<reference evidence="3 4" key="1">
    <citation type="submission" date="2016-11" db="EMBL/GenBank/DDBJ databases">
        <authorList>
            <person name="Jaros S."/>
            <person name="Januszkiewicz K."/>
            <person name="Wedrychowicz H."/>
        </authorList>
    </citation>
    <scope>NUCLEOTIDE SEQUENCE [LARGE SCALE GENOMIC DNA]</scope>
    <source>
        <strain evidence="3 4">CGMCC 1.7049</strain>
    </source>
</reference>